<keyword evidence="8" id="KW-1185">Reference proteome</keyword>
<keyword evidence="5" id="KW-0472">Membrane</keyword>
<keyword evidence="5" id="KW-0812">Transmembrane</keyword>
<dbReference type="NCBIfam" id="TIGR01167">
    <property type="entry name" value="LPXTG_anchor"/>
    <property type="match status" value="1"/>
</dbReference>
<keyword evidence="3" id="KW-0732">Signal</keyword>
<sequence length="77" mass="8550">MKSTIQIEGILGSSDSLAEEQSTIPSDYLTSTKNQVTNVQVTASYPKTGEYQSQYLIFSGICLILLLFVLKKRKTTE</sequence>
<keyword evidence="5" id="KW-1133">Transmembrane helix</keyword>
<keyword evidence="2" id="KW-0964">Secreted</keyword>
<name>A0ABU3F0W8_9ENTE</name>
<evidence type="ECO:0000256" key="1">
    <source>
        <dbReference type="ARBA" id="ARBA00022512"/>
    </source>
</evidence>
<proteinExistence type="predicted"/>
<keyword evidence="4" id="KW-0572">Peptidoglycan-anchor</keyword>
<dbReference type="RefSeq" id="WP_137663754.1">
    <property type="nucleotide sequence ID" value="NZ_BJED01000006.1"/>
</dbReference>
<gene>
    <name evidence="7" type="ORF">P7D85_12285</name>
</gene>
<accession>A0ABU3F0W8</accession>
<feature type="domain" description="Gram-positive cocci surface proteins LPxTG" evidence="6">
    <location>
        <begin position="42"/>
        <end position="75"/>
    </location>
</feature>
<evidence type="ECO:0000313" key="7">
    <source>
        <dbReference type="EMBL" id="MDT2600557.1"/>
    </source>
</evidence>
<evidence type="ECO:0000256" key="5">
    <source>
        <dbReference type="SAM" id="Phobius"/>
    </source>
</evidence>
<evidence type="ECO:0000256" key="4">
    <source>
        <dbReference type="ARBA" id="ARBA00023088"/>
    </source>
</evidence>
<protein>
    <submittedName>
        <fullName evidence="7">LPXTG cell wall anchor domain-containing protein</fullName>
    </submittedName>
</protein>
<evidence type="ECO:0000313" key="8">
    <source>
        <dbReference type="Proteomes" id="UP001252875"/>
    </source>
</evidence>
<dbReference type="EMBL" id="JARPYI010000006">
    <property type="protein sequence ID" value="MDT2600557.1"/>
    <property type="molecule type" value="Genomic_DNA"/>
</dbReference>
<dbReference type="Pfam" id="PF00746">
    <property type="entry name" value="Gram_pos_anchor"/>
    <property type="match status" value="1"/>
</dbReference>
<evidence type="ECO:0000256" key="2">
    <source>
        <dbReference type="ARBA" id="ARBA00022525"/>
    </source>
</evidence>
<organism evidence="7 8">
    <name type="scientific">Enterococcus hulanensis</name>
    <dbReference type="NCBI Taxonomy" id="2559929"/>
    <lineage>
        <taxon>Bacteria</taxon>
        <taxon>Bacillati</taxon>
        <taxon>Bacillota</taxon>
        <taxon>Bacilli</taxon>
        <taxon>Lactobacillales</taxon>
        <taxon>Enterococcaceae</taxon>
        <taxon>Enterococcus</taxon>
    </lineage>
</organism>
<dbReference type="InterPro" id="IPR019931">
    <property type="entry name" value="LPXTG_anchor"/>
</dbReference>
<comment type="caution">
    <text evidence="7">The sequence shown here is derived from an EMBL/GenBank/DDBJ whole genome shotgun (WGS) entry which is preliminary data.</text>
</comment>
<keyword evidence="1" id="KW-0134">Cell wall</keyword>
<reference evidence="7 8" key="1">
    <citation type="submission" date="2023-03" db="EMBL/GenBank/DDBJ databases">
        <authorList>
            <person name="Shen W."/>
            <person name="Cai J."/>
        </authorList>
    </citation>
    <scope>NUCLEOTIDE SEQUENCE [LARGE SCALE GENOMIC DNA]</scope>
    <source>
        <strain evidence="7 8">D6-4</strain>
    </source>
</reference>
<feature type="transmembrane region" description="Helical" evidence="5">
    <location>
        <begin position="53"/>
        <end position="70"/>
    </location>
</feature>
<evidence type="ECO:0000256" key="3">
    <source>
        <dbReference type="ARBA" id="ARBA00022729"/>
    </source>
</evidence>
<evidence type="ECO:0000259" key="6">
    <source>
        <dbReference type="Pfam" id="PF00746"/>
    </source>
</evidence>
<dbReference type="Proteomes" id="UP001252875">
    <property type="component" value="Unassembled WGS sequence"/>
</dbReference>